<dbReference type="AlphaFoldDB" id="A0A2N5X4M2"/>
<reference evidence="1 2" key="1">
    <citation type="submission" date="2018-01" db="EMBL/GenBank/DDBJ databases">
        <title>The draft genome sequence of Halioglobus lutimaris HF004.</title>
        <authorList>
            <person name="Du Z.-J."/>
            <person name="Shi M.-J."/>
        </authorList>
    </citation>
    <scope>NUCLEOTIDE SEQUENCE [LARGE SCALE GENOMIC DNA]</scope>
    <source>
        <strain evidence="1 2">HF004</strain>
    </source>
</reference>
<proteinExistence type="predicted"/>
<sequence length="393" mass="43807">MPSSGNTLIFAIGRVWPMSANPDKSLDEKLFVFGEITDDQLAAAMGAGAIRQRKIPPEDYLFTNEQGGGIFSTVDFCQIVGGTGAGKTLFTIPLAVAVAAGRDFLGWKCTRARRVIYFDGELAEITIQERLELAVSQLTEVEQALVSKNLFVFNRESMLTDLGIELEPLDSVKGREQVEYLVDAFGAEAAMFDSRFCLLAADMKESGSMPTALILSLRSRKVFDMWLHHHGKDATKGGYGDKTAEFLMDTNIELSTIDGDHRLELKFQKKRKQKPISESLYADIAIEHSAGEWFKAGEVPKDRKGTATHSNESLVMKAMVALNIRRQDITDDLGMHYIPREAVREYLMDNGFFERTPTGVMEKPDRTAINKAIRNLLGEKLEGDSKQLRILKK</sequence>
<keyword evidence="2" id="KW-1185">Reference proteome</keyword>
<dbReference type="Pfam" id="PF13481">
    <property type="entry name" value="AAA_25"/>
    <property type="match status" value="1"/>
</dbReference>
<evidence type="ECO:0000313" key="1">
    <source>
        <dbReference type="EMBL" id="PLW69447.1"/>
    </source>
</evidence>
<accession>A0A2N5X4M2</accession>
<evidence type="ECO:0000313" key="2">
    <source>
        <dbReference type="Proteomes" id="UP000235005"/>
    </source>
</evidence>
<dbReference type="EMBL" id="PKUS01000007">
    <property type="protein sequence ID" value="PLW69447.1"/>
    <property type="molecule type" value="Genomic_DNA"/>
</dbReference>
<comment type="caution">
    <text evidence="1">The sequence shown here is derived from an EMBL/GenBank/DDBJ whole genome shotgun (WGS) entry which is preliminary data.</text>
</comment>
<gene>
    <name evidence="1" type="ORF">C0039_07935</name>
</gene>
<dbReference type="OrthoDB" id="186937at2"/>
<name>A0A2N5X4M2_9GAMM</name>
<organism evidence="1 2">
    <name type="scientific">Pseudohalioglobus lutimaris</name>
    <dbReference type="NCBI Taxonomy" id="1737061"/>
    <lineage>
        <taxon>Bacteria</taxon>
        <taxon>Pseudomonadati</taxon>
        <taxon>Pseudomonadota</taxon>
        <taxon>Gammaproteobacteria</taxon>
        <taxon>Cellvibrionales</taxon>
        <taxon>Halieaceae</taxon>
        <taxon>Pseudohalioglobus</taxon>
    </lineage>
</organism>
<dbReference type="SUPFAM" id="SSF52540">
    <property type="entry name" value="P-loop containing nucleoside triphosphate hydrolases"/>
    <property type="match status" value="1"/>
</dbReference>
<dbReference type="Gene3D" id="3.40.50.300">
    <property type="entry name" value="P-loop containing nucleotide triphosphate hydrolases"/>
    <property type="match status" value="1"/>
</dbReference>
<protein>
    <submittedName>
        <fullName evidence="1">Uncharacterized protein</fullName>
    </submittedName>
</protein>
<dbReference type="InterPro" id="IPR027417">
    <property type="entry name" value="P-loop_NTPase"/>
</dbReference>
<dbReference type="Proteomes" id="UP000235005">
    <property type="component" value="Unassembled WGS sequence"/>
</dbReference>